<dbReference type="Proteomes" id="UP001319827">
    <property type="component" value="Chromosome"/>
</dbReference>
<dbReference type="CDD" id="cd06160">
    <property type="entry name" value="S2P-M50_like_2"/>
    <property type="match status" value="1"/>
</dbReference>
<keyword evidence="8" id="KW-1133">Transmembrane helix</keyword>
<feature type="transmembrane region" description="Helical" evidence="8">
    <location>
        <begin position="149"/>
        <end position="169"/>
    </location>
</feature>
<keyword evidence="3" id="KW-0645">Protease</keyword>
<dbReference type="RefSeq" id="WP_221249569.1">
    <property type="nucleotide sequence ID" value="NZ_AP024355.1"/>
</dbReference>
<feature type="transmembrane region" description="Helical" evidence="8">
    <location>
        <begin position="82"/>
        <end position="107"/>
    </location>
</feature>
<comment type="similarity">
    <text evidence="2">Belongs to the peptidase M50B family.</text>
</comment>
<feature type="region of interest" description="Disordered" evidence="7">
    <location>
        <begin position="1"/>
        <end position="41"/>
    </location>
</feature>
<keyword evidence="5" id="KW-0862">Zinc</keyword>
<gene>
    <name evidence="9" type="ORF">DESUT3_32650</name>
</gene>
<sequence length="292" mass="31468">MQENRPEYSSEFPPASLELEGETRPYSPDGPTSPPTAPQPRVGGGLRRFGYLGLLLVFVFSKLKYLGLLLQVGKFKTFISMLVSIWAYAMFWGWSFAAGFVALIFIHEMGHVLALRLMGVPASAPMFIPFVGAHIVMKQMPKNAYVEAVGAYGGPLLGTLGAIGCVGIGSVTGNLFWYALASSGFLLNLFNLLPISPLDGGRIIGVISPKLWVLGLAGAVGLFYLTWSPIIALILILGSYQVYTAFKQSNAERARYYAVPLGKRIAMGAAFLLLLAATSIGMLLMQIPLQGL</sequence>
<accession>A0ABM8HW90</accession>
<keyword evidence="6" id="KW-0482">Metalloprotease</keyword>
<evidence type="ECO:0000256" key="5">
    <source>
        <dbReference type="ARBA" id="ARBA00022833"/>
    </source>
</evidence>
<feature type="transmembrane region" description="Helical" evidence="8">
    <location>
        <begin position="49"/>
        <end position="70"/>
    </location>
</feature>
<keyword evidence="10" id="KW-1185">Reference proteome</keyword>
<evidence type="ECO:0000256" key="8">
    <source>
        <dbReference type="SAM" id="Phobius"/>
    </source>
</evidence>
<organism evidence="9 10">
    <name type="scientific">Desulfuromonas versatilis</name>
    <dbReference type="NCBI Taxonomy" id="2802975"/>
    <lineage>
        <taxon>Bacteria</taxon>
        <taxon>Pseudomonadati</taxon>
        <taxon>Thermodesulfobacteriota</taxon>
        <taxon>Desulfuromonadia</taxon>
        <taxon>Desulfuromonadales</taxon>
        <taxon>Desulfuromonadaceae</taxon>
        <taxon>Desulfuromonas</taxon>
    </lineage>
</organism>
<dbReference type="PANTHER" id="PTHR39188">
    <property type="entry name" value="MEMBRANE-ASSOCIATED ZINC METALLOPROTEASE M50B"/>
    <property type="match status" value="1"/>
</dbReference>
<evidence type="ECO:0000256" key="7">
    <source>
        <dbReference type="SAM" id="MobiDB-lite"/>
    </source>
</evidence>
<dbReference type="EMBL" id="AP024355">
    <property type="protein sequence ID" value="BCR06196.1"/>
    <property type="molecule type" value="Genomic_DNA"/>
</dbReference>
<feature type="transmembrane region" description="Helical" evidence="8">
    <location>
        <begin position="175"/>
        <end position="196"/>
    </location>
</feature>
<feature type="transmembrane region" description="Helical" evidence="8">
    <location>
        <begin position="113"/>
        <end position="137"/>
    </location>
</feature>
<comment type="cofactor">
    <cofactor evidence="1">
        <name>Zn(2+)</name>
        <dbReference type="ChEBI" id="CHEBI:29105"/>
    </cofactor>
</comment>
<evidence type="ECO:0000256" key="3">
    <source>
        <dbReference type="ARBA" id="ARBA00022670"/>
    </source>
</evidence>
<name>A0ABM8HW90_9BACT</name>
<evidence type="ECO:0008006" key="11">
    <source>
        <dbReference type="Google" id="ProtNLM"/>
    </source>
</evidence>
<evidence type="ECO:0000256" key="2">
    <source>
        <dbReference type="ARBA" id="ARBA00007931"/>
    </source>
</evidence>
<keyword evidence="4" id="KW-0378">Hydrolase</keyword>
<evidence type="ECO:0000313" key="9">
    <source>
        <dbReference type="EMBL" id="BCR06196.1"/>
    </source>
</evidence>
<protein>
    <recommendedName>
        <fullName evidence="11">Site-2 protease family protein</fullName>
    </recommendedName>
</protein>
<keyword evidence="8" id="KW-0812">Transmembrane</keyword>
<reference evidence="9 10" key="1">
    <citation type="journal article" date="2016" name="C (Basel)">
        <title>Selective Growth of and Electricity Production by Marine Exoelectrogenic Bacteria in Self-Aggregated Hydrogel of Microbially Reduced Graphene Oxide.</title>
        <authorList>
            <person name="Yoshida N."/>
            <person name="Goto Y."/>
            <person name="Miyata Y."/>
        </authorList>
    </citation>
    <scope>NUCLEOTIDE SEQUENCE [LARGE SCALE GENOMIC DNA]</scope>
    <source>
        <strain evidence="9 10">NIT-T3</strain>
    </source>
</reference>
<evidence type="ECO:0000313" key="10">
    <source>
        <dbReference type="Proteomes" id="UP001319827"/>
    </source>
</evidence>
<dbReference type="PANTHER" id="PTHR39188:SF3">
    <property type="entry name" value="STAGE IV SPORULATION PROTEIN FB"/>
    <property type="match status" value="1"/>
</dbReference>
<proteinExistence type="inferred from homology"/>
<evidence type="ECO:0000256" key="1">
    <source>
        <dbReference type="ARBA" id="ARBA00001947"/>
    </source>
</evidence>
<feature type="transmembrane region" description="Helical" evidence="8">
    <location>
        <begin position="267"/>
        <end position="289"/>
    </location>
</feature>
<evidence type="ECO:0000256" key="4">
    <source>
        <dbReference type="ARBA" id="ARBA00022801"/>
    </source>
</evidence>
<evidence type="ECO:0000256" key="6">
    <source>
        <dbReference type="ARBA" id="ARBA00023049"/>
    </source>
</evidence>
<keyword evidence="8" id="KW-0472">Membrane</keyword>
<reference evidence="9 10" key="2">
    <citation type="journal article" date="2021" name="Int. J. Syst. Evol. Microbiol.">
        <title>Isolation and Polyphasic Characterization of Desulfuromonas versatilis sp. Nov., an Electrogenic Bacteria Capable of Versatile Metabolism Isolated from a Graphene Oxide-Reducing Enrichment Culture.</title>
        <authorList>
            <person name="Xie L."/>
            <person name="Yoshida N."/>
            <person name="Ishii S."/>
            <person name="Meng L."/>
        </authorList>
    </citation>
    <scope>NUCLEOTIDE SEQUENCE [LARGE SCALE GENOMIC DNA]</scope>
    <source>
        <strain evidence="9 10">NIT-T3</strain>
    </source>
</reference>